<dbReference type="Pfam" id="PF10328">
    <property type="entry name" value="7TM_GPCR_Srx"/>
    <property type="match status" value="1"/>
</dbReference>
<dbReference type="InterPro" id="IPR006150">
    <property type="entry name" value="Cys_repeat_1"/>
</dbReference>
<organism evidence="3 4">
    <name type="scientific">Meloidogyne javanica</name>
    <name type="common">Root-knot nematode worm</name>
    <dbReference type="NCBI Taxonomy" id="6303"/>
    <lineage>
        <taxon>Eukaryota</taxon>
        <taxon>Metazoa</taxon>
        <taxon>Ecdysozoa</taxon>
        <taxon>Nematoda</taxon>
        <taxon>Chromadorea</taxon>
        <taxon>Rhabditida</taxon>
        <taxon>Tylenchina</taxon>
        <taxon>Tylenchomorpha</taxon>
        <taxon>Tylenchoidea</taxon>
        <taxon>Meloidogynidae</taxon>
        <taxon>Meloidogyninae</taxon>
        <taxon>Meloidogyne</taxon>
        <taxon>Meloidogyne incognita group</taxon>
    </lineage>
</organism>
<feature type="transmembrane region" description="Helical" evidence="1">
    <location>
        <begin position="20"/>
        <end position="47"/>
    </location>
</feature>
<dbReference type="WBParaSite" id="scaffold1615_cov209.g3379">
    <property type="protein sequence ID" value="scaffold1615_cov209.g3379"/>
    <property type="gene ID" value="scaffold1615_cov209.g3379"/>
</dbReference>
<feature type="transmembrane region" description="Helical" evidence="1">
    <location>
        <begin position="93"/>
        <end position="110"/>
    </location>
</feature>
<accession>A0A915LPM2</accession>
<dbReference type="Gene3D" id="1.20.1070.10">
    <property type="entry name" value="Rhodopsin 7-helix transmembrane proteins"/>
    <property type="match status" value="1"/>
</dbReference>
<keyword evidence="1" id="KW-0472">Membrane</keyword>
<keyword evidence="3" id="KW-1185">Reference proteome</keyword>
<evidence type="ECO:0000256" key="1">
    <source>
        <dbReference type="SAM" id="Phobius"/>
    </source>
</evidence>
<feature type="transmembrane region" description="Helical" evidence="1">
    <location>
        <begin position="147"/>
        <end position="170"/>
    </location>
</feature>
<dbReference type="PANTHER" id="PTHR22718">
    <property type="entry name" value="SERPENTINE RECEPTOR, CLASS X"/>
    <property type="match status" value="1"/>
</dbReference>
<evidence type="ECO:0000313" key="3">
    <source>
        <dbReference type="Proteomes" id="UP000887561"/>
    </source>
</evidence>
<sequence>MNNSSTSTIPQENATTAIRVFGGISYALLSTMSILMNTLLISVLFYGHYQFRRLAFFTLAWQMVFCDLMTQSVQLIIAVPVTLMGQAIYGHPTWYYVILFVDTFAYNATLHFSALMTLNRLCVFFAPRLNTILFSPKNITLTISFHLSTYLPVLMLIAYLATFVYIRFFFGRQNRVRATTIQSSIRSLARDKEEERIQKARRQREKNFLVQSFLICGQIQVCIRGWCCSQTVTPKSQVNVYLPKDQSCPKGTFNVELLCHSNEDCIRTGGVTRIPFPILECGNQGFCCTSSKYRKPLQYGDICLNGGNALGQRCQRVEECQGRQQQNIGTGGSLLCVDDECCTQHNPNQGNIPNFDERQGVANKCPSGIFTGKYCSGSVGNECGNPSTTFCYQGICCSTAASKQDSGLDDFTRGSFACSTYNYKYINRHCATPLNCGLQTDNYICISGYCCVKSNAICYDRTPSNQQCFLPNDCGDAQKTCVNNICCPKNNDYDQYACGGLQSIGHCDTKGQCSVGECVSAQVCCECPFGQPQKQTYNCKEGSCEKGYFCSRSGFCCPQCQNGKIPSGSCYLGQCGAGSTCKLESR</sequence>
<dbReference type="AlphaFoldDB" id="A0A915LPM2"/>
<reference evidence="4" key="1">
    <citation type="submission" date="2022-11" db="UniProtKB">
        <authorList>
            <consortium name="WormBaseParasite"/>
        </authorList>
    </citation>
    <scope>IDENTIFICATION</scope>
</reference>
<keyword evidence="1" id="KW-0812">Transmembrane</keyword>
<dbReference type="InterPro" id="IPR019430">
    <property type="entry name" value="7TM_GPCR_serpentine_rcpt_Srx"/>
</dbReference>
<protein>
    <submittedName>
        <fullName evidence="4">7TM GPCR serpentine receptor class x (Srx) domain-containing protein</fullName>
    </submittedName>
</protein>
<evidence type="ECO:0000259" key="2">
    <source>
        <dbReference type="Pfam" id="PF10328"/>
    </source>
</evidence>
<dbReference type="Proteomes" id="UP000887561">
    <property type="component" value="Unplaced"/>
</dbReference>
<dbReference type="SUPFAM" id="SSF81321">
    <property type="entry name" value="Family A G protein-coupled receptor-like"/>
    <property type="match status" value="1"/>
</dbReference>
<proteinExistence type="predicted"/>
<feature type="domain" description="7TM GPCR serpentine receptor class x (Srx)" evidence="2">
    <location>
        <begin position="51"/>
        <end position="155"/>
    </location>
</feature>
<dbReference type="SMART" id="SM00289">
    <property type="entry name" value="WR1"/>
    <property type="match status" value="4"/>
</dbReference>
<name>A0A915LPM2_MELJA</name>
<keyword evidence="1" id="KW-1133">Transmembrane helix</keyword>
<feature type="transmembrane region" description="Helical" evidence="1">
    <location>
        <begin position="59"/>
        <end position="81"/>
    </location>
</feature>
<dbReference type="PANTHER" id="PTHR22718:SF25">
    <property type="entry name" value="G-PROTEIN COUPLED RECEPTORS FAMILY 1 PROFILE DOMAIN-CONTAINING PROTEIN"/>
    <property type="match status" value="1"/>
</dbReference>
<evidence type="ECO:0000313" key="4">
    <source>
        <dbReference type="WBParaSite" id="scaffold1615_cov209.g3379"/>
    </source>
</evidence>